<evidence type="ECO:0000313" key="4">
    <source>
        <dbReference type="Proteomes" id="UP000826462"/>
    </source>
</evidence>
<sequence length="100" mass="10644">MQRANYAWVVATLFALSFLSHAVTAASLTREQVRADLIAAELSGKFPQNKGNKRDPAMSYAAKKESEKAENTRSGLPASGELTAVPVAPPSQPAPRSSQC</sequence>
<feature type="chain" id="PRO_5047231762" evidence="2">
    <location>
        <begin position="23"/>
        <end position="100"/>
    </location>
</feature>
<reference evidence="3 4" key="1">
    <citation type="submission" date="2021-07" db="EMBL/GenBank/DDBJ databases">
        <title>Paraburkholderia edwinii protects Aspergillus sp. from phenazines by acting as a toxin sponge.</title>
        <authorList>
            <person name="Dahlstrom K.M."/>
            <person name="Newman D.K."/>
        </authorList>
    </citation>
    <scope>NUCLEOTIDE SEQUENCE [LARGE SCALE GENOMIC DNA]</scope>
    <source>
        <strain evidence="3 4">Pe01</strain>
    </source>
</reference>
<evidence type="ECO:0000256" key="2">
    <source>
        <dbReference type="SAM" id="SignalP"/>
    </source>
</evidence>
<proteinExistence type="predicted"/>
<feature type="signal peptide" evidence="2">
    <location>
        <begin position="1"/>
        <end position="22"/>
    </location>
</feature>
<dbReference type="InterPro" id="IPR025421">
    <property type="entry name" value="DUF4148"/>
</dbReference>
<feature type="region of interest" description="Disordered" evidence="1">
    <location>
        <begin position="45"/>
        <end position="100"/>
    </location>
</feature>
<name>A0ABX8USY1_9BURK</name>
<keyword evidence="2" id="KW-0732">Signal</keyword>
<dbReference type="EMBL" id="CP080096">
    <property type="protein sequence ID" value="QYD71906.1"/>
    <property type="molecule type" value="Genomic_DNA"/>
</dbReference>
<protein>
    <submittedName>
        <fullName evidence="3">DUF4148 domain-containing protein</fullName>
    </submittedName>
</protein>
<evidence type="ECO:0000256" key="1">
    <source>
        <dbReference type="SAM" id="MobiDB-lite"/>
    </source>
</evidence>
<accession>A0ABX8USY1</accession>
<feature type="compositionally biased region" description="Basic and acidic residues" evidence="1">
    <location>
        <begin position="52"/>
        <end position="71"/>
    </location>
</feature>
<organism evidence="3 4">
    <name type="scientific">Paraburkholderia edwinii</name>
    <dbReference type="NCBI Taxonomy" id="2861782"/>
    <lineage>
        <taxon>Bacteria</taxon>
        <taxon>Pseudomonadati</taxon>
        <taxon>Pseudomonadota</taxon>
        <taxon>Betaproteobacteria</taxon>
        <taxon>Burkholderiales</taxon>
        <taxon>Burkholderiaceae</taxon>
        <taxon>Paraburkholderia</taxon>
    </lineage>
</organism>
<gene>
    <name evidence="3" type="ORF">KZJ38_33665</name>
</gene>
<dbReference type="Pfam" id="PF13663">
    <property type="entry name" value="DUF4148"/>
    <property type="match status" value="1"/>
</dbReference>
<keyword evidence="4" id="KW-1185">Reference proteome</keyword>
<dbReference type="Proteomes" id="UP000826462">
    <property type="component" value="Chromosome 2"/>
</dbReference>
<dbReference type="RefSeq" id="WP_219801335.1">
    <property type="nucleotide sequence ID" value="NZ_CP080096.1"/>
</dbReference>
<evidence type="ECO:0000313" key="3">
    <source>
        <dbReference type="EMBL" id="QYD71906.1"/>
    </source>
</evidence>